<accession>G9X3A6</accession>
<reference evidence="1 2" key="1">
    <citation type="submission" date="2011-08" db="EMBL/GenBank/DDBJ databases">
        <title>The Genome Sequence of Eubacteriaceae bacterium ACC19a.</title>
        <authorList>
            <consortium name="The Broad Institute Genome Sequencing Platform"/>
            <person name="Earl A."/>
            <person name="Ward D."/>
            <person name="Feldgarden M."/>
            <person name="Gevers D."/>
            <person name="Sizova M."/>
            <person name="Hazen A."/>
            <person name="Epstein S."/>
            <person name="Young S.K."/>
            <person name="Zeng Q."/>
            <person name="Gargeya S."/>
            <person name="Fitzgerald M."/>
            <person name="Haas B."/>
            <person name="Abouelleil A."/>
            <person name="Alvarado L."/>
            <person name="Arachchi H.M."/>
            <person name="Berlin A."/>
            <person name="Brown A."/>
            <person name="Chapman S.B."/>
            <person name="Chen Z."/>
            <person name="Dunbar C."/>
            <person name="Freedman E."/>
            <person name="Gearin G."/>
            <person name="Gellesch M."/>
            <person name="Goldberg J."/>
            <person name="Griggs A."/>
            <person name="Gujja S."/>
            <person name="Heiman D."/>
            <person name="Howarth C."/>
            <person name="Larson L."/>
            <person name="Lui A."/>
            <person name="MacDonald P.J.P."/>
            <person name="Montmayeur A."/>
            <person name="Murphy C."/>
            <person name="Neiman D."/>
            <person name="Pearson M."/>
            <person name="Priest M."/>
            <person name="Roberts A."/>
            <person name="Saif S."/>
            <person name="Shea T."/>
            <person name="Shenoy N."/>
            <person name="Sisk P."/>
            <person name="Stolte C."/>
            <person name="Sykes S."/>
            <person name="Wortman J."/>
            <person name="Nusbaum C."/>
            <person name="Birren B."/>
        </authorList>
    </citation>
    <scope>NUCLEOTIDE SEQUENCE [LARGE SCALE GENOMIC DNA]</scope>
    <source>
        <strain evidence="1 2">ACC19a</strain>
    </source>
</reference>
<gene>
    <name evidence="1" type="ORF">HMPREF9629_00863</name>
</gene>
<organism evidence="1 2">
    <name type="scientific">Peptoanaerobacter stomatis</name>
    <dbReference type="NCBI Taxonomy" id="796937"/>
    <lineage>
        <taxon>Bacteria</taxon>
        <taxon>Bacillati</taxon>
        <taxon>Bacillota</taxon>
        <taxon>Clostridia</taxon>
        <taxon>Peptostreptococcales</taxon>
        <taxon>Filifactoraceae</taxon>
        <taxon>Peptoanaerobacter</taxon>
    </lineage>
</organism>
<comment type="caution">
    <text evidence="1">The sequence shown here is derived from an EMBL/GenBank/DDBJ whole genome shotgun (WGS) entry which is preliminary data.</text>
</comment>
<dbReference type="EMBL" id="AFZE01000057">
    <property type="protein sequence ID" value="EHL10648.1"/>
    <property type="molecule type" value="Genomic_DNA"/>
</dbReference>
<dbReference type="RefSeq" id="WP_009525098.1">
    <property type="nucleotide sequence ID" value="NZ_JH414549.1"/>
</dbReference>
<sequence length="160" mass="18395">MSINYMNEILNYLNTSDGEKEIENLRKTYYDILESYESEKSHYGLSISNFFNKSIENISHTSTICSDLSYKQNGKADVVYDNINLDFLQTVPLYCNNNNLFIKYCFENTGINLQNITKIKGKEKVALNYVSNINKLKSIDIEGGFNCVSENISENYTRVA</sequence>
<proteinExistence type="predicted"/>
<dbReference type="Proteomes" id="UP000006437">
    <property type="component" value="Unassembled WGS sequence"/>
</dbReference>
<evidence type="ECO:0000313" key="1">
    <source>
        <dbReference type="EMBL" id="EHL10648.1"/>
    </source>
</evidence>
<dbReference type="BioCyc" id="EBAC796937-HMP:GMGH-865-MONOMER"/>
<dbReference type="AlphaFoldDB" id="G9X3A6"/>
<protein>
    <submittedName>
        <fullName evidence="1">Uncharacterized protein</fullName>
    </submittedName>
</protein>
<dbReference type="HOGENOM" id="CLU_1650520_0_0_9"/>
<evidence type="ECO:0000313" key="2">
    <source>
        <dbReference type="Proteomes" id="UP000006437"/>
    </source>
</evidence>
<name>G9X3A6_9FIRM</name>